<dbReference type="Pfam" id="PF26211">
    <property type="entry name" value="Phage_phiTE_072"/>
    <property type="match status" value="1"/>
</dbReference>
<dbReference type="Proteomes" id="UP000595064">
    <property type="component" value="Chromosome"/>
</dbReference>
<gene>
    <name evidence="1" type="ORF">I6G47_00700</name>
</gene>
<dbReference type="KEGG" id="dla:I6G47_00700"/>
<name>A0A7T3DE84_9BURK</name>
<evidence type="ECO:0000313" key="2">
    <source>
        <dbReference type="Proteomes" id="UP000595064"/>
    </source>
</evidence>
<organism evidence="1 2">
    <name type="scientific">Delftia lacustris</name>
    <dbReference type="NCBI Taxonomy" id="558537"/>
    <lineage>
        <taxon>Bacteria</taxon>
        <taxon>Pseudomonadati</taxon>
        <taxon>Pseudomonadota</taxon>
        <taxon>Betaproteobacteria</taxon>
        <taxon>Burkholderiales</taxon>
        <taxon>Comamonadaceae</taxon>
        <taxon>Delftia</taxon>
    </lineage>
</organism>
<accession>A0A7T3DE84</accession>
<keyword evidence="2" id="KW-1185">Reference proteome</keyword>
<sequence>MKVERSNAVVHLTISDIMQSHRLDPVRVTLDDIEPGRGRITIECYGRAWASYWGAMGDQGIAQFFASCDNHYLIKNFAPGLNSTRFNGEALAKFARKTICLRRRFRDHRTQMKYGSLDKEQARELFDEADDLSDCETQDSCWSHSKLLEEVFHQEWWYALGPESEEPNPEYGYLERICNAVREALQQLAPAAEKGQTP</sequence>
<dbReference type="InterPro" id="IPR058701">
    <property type="entry name" value="PhiTE_072-like"/>
</dbReference>
<protein>
    <submittedName>
        <fullName evidence="1">Uncharacterized protein</fullName>
    </submittedName>
</protein>
<dbReference type="EMBL" id="CP065748">
    <property type="protein sequence ID" value="QPS81637.1"/>
    <property type="molecule type" value="Genomic_DNA"/>
</dbReference>
<dbReference type="RefSeq" id="WP_016454812.1">
    <property type="nucleotide sequence ID" value="NZ_CP065748.1"/>
</dbReference>
<reference evidence="1 2" key="1">
    <citation type="submission" date="2020-12" db="EMBL/GenBank/DDBJ databases">
        <title>FDA dAtabase for Regulatory Grade micrObial Sequences (FDA-ARGOS): Supporting development and validation of Infectious Disease Dx tests.</title>
        <authorList>
            <person name="Sproer C."/>
            <person name="Gronow S."/>
            <person name="Severitt S."/>
            <person name="Schroder I."/>
            <person name="Tallon L."/>
            <person name="Sadzewicz L."/>
            <person name="Zhao X."/>
            <person name="Boylan J."/>
            <person name="Ott S."/>
            <person name="Bowen H."/>
            <person name="Vavikolanu K."/>
            <person name="Mehta A."/>
            <person name="Aluvathingal J."/>
            <person name="Nadendla S."/>
            <person name="Lowell S."/>
            <person name="Myers T."/>
            <person name="Yan Y."/>
            <person name="Sichtig H."/>
        </authorList>
    </citation>
    <scope>NUCLEOTIDE SEQUENCE [LARGE SCALE GENOMIC DNA]</scope>
    <source>
        <strain evidence="1 2">FDAARGOS_890</strain>
    </source>
</reference>
<dbReference type="AlphaFoldDB" id="A0A7T3DE84"/>
<proteinExistence type="predicted"/>
<evidence type="ECO:0000313" key="1">
    <source>
        <dbReference type="EMBL" id="QPS81637.1"/>
    </source>
</evidence>